<keyword evidence="1" id="KW-0732">Signal</keyword>
<accession>A0A1B6IVW5</accession>
<protein>
    <submittedName>
        <fullName evidence="2">Uncharacterized protein</fullName>
    </submittedName>
</protein>
<proteinExistence type="predicted"/>
<gene>
    <name evidence="2" type="ORF">g.45934</name>
</gene>
<feature type="signal peptide" evidence="1">
    <location>
        <begin position="1"/>
        <end position="22"/>
    </location>
</feature>
<evidence type="ECO:0000256" key="1">
    <source>
        <dbReference type="SAM" id="SignalP"/>
    </source>
</evidence>
<evidence type="ECO:0000313" key="2">
    <source>
        <dbReference type="EMBL" id="JAS91013.1"/>
    </source>
</evidence>
<reference evidence="2" key="1">
    <citation type="submission" date="2015-11" db="EMBL/GenBank/DDBJ databases">
        <title>De novo transcriptome assembly of four potential Pierce s Disease insect vectors from Arizona vineyards.</title>
        <authorList>
            <person name="Tassone E.E."/>
        </authorList>
    </citation>
    <scope>NUCLEOTIDE SEQUENCE</scope>
</reference>
<name>A0A1B6IVW5_9HEMI</name>
<sequence>MNMETIKIVLFVALACFLQGQAVPVKQTNDLKPLLYITVTAAAYTGKEETQVAQLELDATISGQPKSKHVDIQSITDMINNKMTSIQAQQYDENKVSFGSIKNSLPLAVSAKIEAEVVINQSEKDPEIYGLKLDFNLWAQKKHNETLIKF</sequence>
<dbReference type="EMBL" id="GECU01016693">
    <property type="protein sequence ID" value="JAS91013.1"/>
    <property type="molecule type" value="Transcribed_RNA"/>
</dbReference>
<feature type="chain" id="PRO_5008585479" evidence="1">
    <location>
        <begin position="23"/>
        <end position="150"/>
    </location>
</feature>
<dbReference type="AlphaFoldDB" id="A0A1B6IVW5"/>
<organism evidence="2">
    <name type="scientific">Homalodisca liturata</name>
    <dbReference type="NCBI Taxonomy" id="320908"/>
    <lineage>
        <taxon>Eukaryota</taxon>
        <taxon>Metazoa</taxon>
        <taxon>Ecdysozoa</taxon>
        <taxon>Arthropoda</taxon>
        <taxon>Hexapoda</taxon>
        <taxon>Insecta</taxon>
        <taxon>Pterygota</taxon>
        <taxon>Neoptera</taxon>
        <taxon>Paraneoptera</taxon>
        <taxon>Hemiptera</taxon>
        <taxon>Auchenorrhyncha</taxon>
        <taxon>Membracoidea</taxon>
        <taxon>Cicadellidae</taxon>
        <taxon>Cicadellinae</taxon>
        <taxon>Proconiini</taxon>
        <taxon>Homalodisca</taxon>
    </lineage>
</organism>